<evidence type="ECO:0000313" key="3">
    <source>
        <dbReference type="EMBL" id="BCU82111.1"/>
    </source>
</evidence>
<accession>A0A8D5ZP81</accession>
<protein>
    <recommendedName>
        <fullName evidence="2">ATP-grasp domain-containing protein</fullName>
    </recommendedName>
</protein>
<evidence type="ECO:0000313" key="4">
    <source>
        <dbReference type="Proteomes" id="UP000677436"/>
    </source>
</evidence>
<keyword evidence="1" id="KW-0547">Nucleotide-binding</keyword>
<gene>
    <name evidence="3" type="ORF">JIR001_18940</name>
</gene>
<dbReference type="PANTHER" id="PTHR37018">
    <property type="entry name" value="CULTURE SPECIFIC PROTEIN, PUTATIVE (AFU_ORTHOLOGUE AFUA_2G00130)-RELATED"/>
    <property type="match status" value="1"/>
</dbReference>
<name>A0A8D5ZP81_9BACL</name>
<dbReference type="InterPro" id="IPR011761">
    <property type="entry name" value="ATP-grasp"/>
</dbReference>
<dbReference type="GO" id="GO:0046872">
    <property type="term" value="F:metal ion binding"/>
    <property type="evidence" value="ECO:0007669"/>
    <property type="project" value="InterPro"/>
</dbReference>
<dbReference type="InterPro" id="IPR053269">
    <property type="entry name" value="Asp-Met_ligase"/>
</dbReference>
<dbReference type="Gene3D" id="3.30.1490.20">
    <property type="entry name" value="ATP-grasp fold, A domain"/>
    <property type="match status" value="1"/>
</dbReference>
<evidence type="ECO:0000259" key="2">
    <source>
        <dbReference type="PROSITE" id="PS50975"/>
    </source>
</evidence>
<dbReference type="InterPro" id="IPR003806">
    <property type="entry name" value="ATP-grasp_PylC-type"/>
</dbReference>
<evidence type="ECO:0000256" key="1">
    <source>
        <dbReference type="PROSITE-ProRule" id="PRU00409"/>
    </source>
</evidence>
<reference evidence="3" key="2">
    <citation type="journal article" date="2021" name="Microbiol. Resour. Announc.">
        <title>Complete Genome Sequence of Polycladomyces abyssicola JIR-001T, Isolated from Hemipelagic Sediment in Deep Seawater.</title>
        <authorList>
            <person name="Tsubouchi T."/>
            <person name="Kaneko Y."/>
        </authorList>
    </citation>
    <scope>NUCLEOTIDE SEQUENCE</scope>
    <source>
        <strain evidence="3">JIR-001</strain>
    </source>
</reference>
<feature type="domain" description="ATP-grasp" evidence="2">
    <location>
        <begin position="140"/>
        <end position="331"/>
    </location>
</feature>
<dbReference type="KEGG" id="pabs:JIR001_18940"/>
<reference evidence="3" key="1">
    <citation type="journal article" date="2013" name="Int. J. Syst. Evol. Microbiol.">
        <title>Polycladomyces abyssicola gen. nov., sp. nov., a thermophilic filamentous bacterium isolated from hemipelagic sediment.</title>
        <authorList>
            <person name="Tsubouchi T."/>
            <person name="Shimane Y."/>
            <person name="Mori K."/>
            <person name="Usui K."/>
            <person name="Hiraki T."/>
            <person name="Tame A."/>
            <person name="Uematsu K."/>
            <person name="Maruyama T."/>
            <person name="Hatada Y."/>
        </authorList>
    </citation>
    <scope>NUCLEOTIDE SEQUENCE</scope>
    <source>
        <strain evidence="3">JIR-001</strain>
    </source>
</reference>
<dbReference type="InterPro" id="IPR013815">
    <property type="entry name" value="ATP_grasp_subdomain_1"/>
</dbReference>
<dbReference type="Proteomes" id="UP000677436">
    <property type="component" value="Chromosome"/>
</dbReference>
<dbReference type="Pfam" id="PF02655">
    <property type="entry name" value="ATP-grasp_3"/>
    <property type="match status" value="1"/>
</dbReference>
<keyword evidence="1" id="KW-0067">ATP-binding</keyword>
<dbReference type="EMBL" id="AP024601">
    <property type="protein sequence ID" value="BCU82111.1"/>
    <property type="molecule type" value="Genomic_DNA"/>
</dbReference>
<sequence length="396" mass="45292">MDTRSIQTNSVLTLKEIYGPGRIFNPRTSFQPLRWVQVDYDLAHLDFYTGRELVVAGDMPVLCSQAVATDVVIKLLKEAGLEMASERYVYSTAEEYREMLRKLSKRNEKIVLQYLHPPGELNEKSYWIQPDLLAYLNNKASIDQLVPEENRPFRSVIKPSEIPHQLPIVIKVASDEPAAGGDGVVICRTEEDLRYACQMFKDAESVVVEEFLPIVRNYCVQFVVTAKGEILYIGSSEQVVNERGRYMGNWFDRREVPEEVILTGRKIIERAKMLGYVGVAGFDIVITQEGHCYVLDLNFRLNSSSVVLLLRDQIEEVYGAKGMHLRSWKIQCDFDRMIRVVRQKMEKGRLIPLSIYDPKASPYRDAQGYLSGLLLGDSREDVDHLNEQLILEGIGY</sequence>
<dbReference type="AlphaFoldDB" id="A0A8D5ZP81"/>
<dbReference type="Gene3D" id="3.30.470.20">
    <property type="entry name" value="ATP-grasp fold, B domain"/>
    <property type="match status" value="1"/>
</dbReference>
<dbReference type="GO" id="GO:0005524">
    <property type="term" value="F:ATP binding"/>
    <property type="evidence" value="ECO:0007669"/>
    <property type="project" value="UniProtKB-UniRule"/>
</dbReference>
<dbReference type="SUPFAM" id="SSF56059">
    <property type="entry name" value="Glutathione synthetase ATP-binding domain-like"/>
    <property type="match status" value="1"/>
</dbReference>
<dbReference type="PANTHER" id="PTHR37018:SF1">
    <property type="entry name" value="CULTURE SPECIFIC PROTEIN, PUTATIVE (AFU_ORTHOLOGUE AFUA_2G00130)-RELATED"/>
    <property type="match status" value="1"/>
</dbReference>
<proteinExistence type="predicted"/>
<keyword evidence="4" id="KW-1185">Reference proteome</keyword>
<dbReference type="PROSITE" id="PS50975">
    <property type="entry name" value="ATP_GRASP"/>
    <property type="match status" value="1"/>
</dbReference>
<organism evidence="3 4">
    <name type="scientific">Polycladomyces abyssicola</name>
    <dbReference type="NCBI Taxonomy" id="1125966"/>
    <lineage>
        <taxon>Bacteria</taxon>
        <taxon>Bacillati</taxon>
        <taxon>Bacillota</taxon>
        <taxon>Bacilli</taxon>
        <taxon>Bacillales</taxon>
        <taxon>Thermoactinomycetaceae</taxon>
        <taxon>Polycladomyces</taxon>
    </lineage>
</organism>